<reference evidence="1 2" key="1">
    <citation type="submission" date="2024-01" db="EMBL/GenBank/DDBJ databases">
        <title>The genome of the rayed Mediterranean limpet Patella caerulea (Linnaeus, 1758).</title>
        <authorList>
            <person name="Anh-Thu Weber A."/>
            <person name="Halstead-Nussloch G."/>
        </authorList>
    </citation>
    <scope>NUCLEOTIDE SEQUENCE [LARGE SCALE GENOMIC DNA]</scope>
    <source>
        <strain evidence="1">AATW-2023a</strain>
        <tissue evidence="1">Whole specimen</tissue>
    </source>
</reference>
<accession>A0AAN8P8E7</accession>
<evidence type="ECO:0000313" key="1">
    <source>
        <dbReference type="EMBL" id="KAK6170279.1"/>
    </source>
</evidence>
<dbReference type="PANTHER" id="PTHR28532">
    <property type="entry name" value="GEO13458P1"/>
    <property type="match status" value="1"/>
</dbReference>
<sequence>MAASIKRERTGYEEGFLAGCESGKLEGCMLGIEKGGNIGSELGFYHGYALELKRILEKDAGLSKPRTKKTMDSLNTMIENFALEDALNQTLFEELETIRAKFKQLTTQLNVSVQYGSVDTVKGASF</sequence>
<dbReference type="AlphaFoldDB" id="A0AAN8P8E7"/>
<organism evidence="1 2">
    <name type="scientific">Patella caerulea</name>
    <name type="common">Rayed Mediterranean limpet</name>
    <dbReference type="NCBI Taxonomy" id="87958"/>
    <lineage>
        <taxon>Eukaryota</taxon>
        <taxon>Metazoa</taxon>
        <taxon>Spiralia</taxon>
        <taxon>Lophotrochozoa</taxon>
        <taxon>Mollusca</taxon>
        <taxon>Gastropoda</taxon>
        <taxon>Patellogastropoda</taxon>
        <taxon>Patelloidea</taxon>
        <taxon>Patellidae</taxon>
        <taxon>Patella</taxon>
    </lineage>
</organism>
<gene>
    <name evidence="1" type="ORF">SNE40_018706</name>
</gene>
<dbReference type="Proteomes" id="UP001347796">
    <property type="component" value="Unassembled WGS sequence"/>
</dbReference>
<name>A0AAN8P8E7_PATCE</name>
<proteinExistence type="predicted"/>
<protein>
    <submittedName>
        <fullName evidence="1">Uncharacterized protein</fullName>
    </submittedName>
</protein>
<dbReference type="InterPro" id="IPR052436">
    <property type="entry name" value="LTO1_adapter"/>
</dbReference>
<dbReference type="PANTHER" id="PTHR28532:SF1">
    <property type="entry name" value="ORAL CANCER OVEREXPRESSED 1"/>
    <property type="match status" value="1"/>
</dbReference>
<keyword evidence="2" id="KW-1185">Reference proteome</keyword>
<dbReference type="EMBL" id="JAZGQO010000014">
    <property type="protein sequence ID" value="KAK6170279.1"/>
    <property type="molecule type" value="Genomic_DNA"/>
</dbReference>
<comment type="caution">
    <text evidence="1">The sequence shown here is derived from an EMBL/GenBank/DDBJ whole genome shotgun (WGS) entry which is preliminary data.</text>
</comment>
<evidence type="ECO:0000313" key="2">
    <source>
        <dbReference type="Proteomes" id="UP001347796"/>
    </source>
</evidence>